<keyword evidence="2" id="KW-0805">Transcription regulation</keyword>
<comment type="caution">
    <text evidence="7">The sequence shown here is derived from an EMBL/GenBank/DDBJ whole genome shotgun (WGS) entry which is preliminary data.</text>
</comment>
<dbReference type="SUPFAM" id="SSF46689">
    <property type="entry name" value="Homeodomain-like"/>
    <property type="match status" value="1"/>
</dbReference>
<evidence type="ECO:0000256" key="2">
    <source>
        <dbReference type="ARBA" id="ARBA00023015"/>
    </source>
</evidence>
<dbReference type="InterPro" id="IPR050109">
    <property type="entry name" value="HTH-type_TetR-like_transc_reg"/>
</dbReference>
<accession>A0A316IQY3</accession>
<evidence type="ECO:0000256" key="3">
    <source>
        <dbReference type="ARBA" id="ARBA00023125"/>
    </source>
</evidence>
<sequence length="193" mass="21265">MPKRVDHEQRRRELSEALVRCARVKGLHAVGYREVAADAGVSLNLVQYYFPSKEKLLLGGLVHLRAVMTRRLRERLEAFGDEDPVKRVRLILGELLPHDETSMDLYRVHAAYAALALTDPGLAAQPHTAGPDEIQPELTDLLARSGHPDPEVAAVALLGMVTGLSAYTASGYLTHEQAVRALDLQVELVFARS</sequence>
<feature type="domain" description="HTH tetR-type" evidence="6">
    <location>
        <begin position="8"/>
        <end position="68"/>
    </location>
</feature>
<dbReference type="EMBL" id="QGHB01000002">
    <property type="protein sequence ID" value="PWK89545.1"/>
    <property type="molecule type" value="Genomic_DNA"/>
</dbReference>
<dbReference type="InterPro" id="IPR009057">
    <property type="entry name" value="Homeodomain-like_sf"/>
</dbReference>
<keyword evidence="3 5" id="KW-0238">DNA-binding</keyword>
<keyword evidence="1" id="KW-0678">Repressor</keyword>
<evidence type="ECO:0000256" key="5">
    <source>
        <dbReference type="PROSITE-ProRule" id="PRU00335"/>
    </source>
</evidence>
<dbReference type="Pfam" id="PF13977">
    <property type="entry name" value="TetR_C_6"/>
    <property type="match status" value="1"/>
</dbReference>
<dbReference type="InterPro" id="IPR001647">
    <property type="entry name" value="HTH_TetR"/>
</dbReference>
<feature type="DNA-binding region" description="H-T-H motif" evidence="5">
    <location>
        <begin position="31"/>
        <end position="50"/>
    </location>
</feature>
<evidence type="ECO:0000256" key="4">
    <source>
        <dbReference type="ARBA" id="ARBA00023163"/>
    </source>
</evidence>
<dbReference type="SUPFAM" id="SSF48498">
    <property type="entry name" value="Tetracyclin repressor-like, C-terminal domain"/>
    <property type="match status" value="1"/>
</dbReference>
<dbReference type="GO" id="GO:0003700">
    <property type="term" value="F:DNA-binding transcription factor activity"/>
    <property type="evidence" value="ECO:0007669"/>
    <property type="project" value="TreeGrafter"/>
</dbReference>
<dbReference type="Proteomes" id="UP000246005">
    <property type="component" value="Unassembled WGS sequence"/>
</dbReference>
<evidence type="ECO:0000259" key="6">
    <source>
        <dbReference type="PROSITE" id="PS50977"/>
    </source>
</evidence>
<dbReference type="InterPro" id="IPR036271">
    <property type="entry name" value="Tet_transcr_reg_TetR-rel_C_sf"/>
</dbReference>
<dbReference type="AlphaFoldDB" id="A0A316IQY3"/>
<dbReference type="Gene3D" id="1.10.357.10">
    <property type="entry name" value="Tetracycline Repressor, domain 2"/>
    <property type="match status" value="1"/>
</dbReference>
<protein>
    <submittedName>
        <fullName evidence="7">TetR family transcriptional regulator</fullName>
    </submittedName>
</protein>
<keyword evidence="4" id="KW-0804">Transcription</keyword>
<dbReference type="PANTHER" id="PTHR30055:SF234">
    <property type="entry name" value="HTH-TYPE TRANSCRIPTIONAL REGULATOR BETI"/>
    <property type="match status" value="1"/>
</dbReference>
<evidence type="ECO:0000313" key="7">
    <source>
        <dbReference type="EMBL" id="PWK89545.1"/>
    </source>
</evidence>
<proteinExistence type="predicted"/>
<organism evidence="7 8">
    <name type="scientific">Lentzea atacamensis</name>
    <dbReference type="NCBI Taxonomy" id="531938"/>
    <lineage>
        <taxon>Bacteria</taxon>
        <taxon>Bacillati</taxon>
        <taxon>Actinomycetota</taxon>
        <taxon>Actinomycetes</taxon>
        <taxon>Pseudonocardiales</taxon>
        <taxon>Pseudonocardiaceae</taxon>
        <taxon>Lentzea</taxon>
    </lineage>
</organism>
<evidence type="ECO:0000313" key="8">
    <source>
        <dbReference type="Proteomes" id="UP000246005"/>
    </source>
</evidence>
<name>A0A316IQY3_9PSEU</name>
<evidence type="ECO:0000256" key="1">
    <source>
        <dbReference type="ARBA" id="ARBA00022491"/>
    </source>
</evidence>
<dbReference type="PROSITE" id="PS50977">
    <property type="entry name" value="HTH_TETR_2"/>
    <property type="match status" value="1"/>
</dbReference>
<dbReference type="PANTHER" id="PTHR30055">
    <property type="entry name" value="HTH-TYPE TRANSCRIPTIONAL REGULATOR RUTR"/>
    <property type="match status" value="1"/>
</dbReference>
<dbReference type="GO" id="GO:0000976">
    <property type="term" value="F:transcription cis-regulatory region binding"/>
    <property type="evidence" value="ECO:0007669"/>
    <property type="project" value="TreeGrafter"/>
</dbReference>
<reference evidence="7 8" key="1">
    <citation type="submission" date="2018-05" db="EMBL/GenBank/DDBJ databases">
        <title>Genomic Encyclopedia of Type Strains, Phase IV (KMG-IV): sequencing the most valuable type-strain genomes for metagenomic binning, comparative biology and taxonomic classification.</title>
        <authorList>
            <person name="Goeker M."/>
        </authorList>
    </citation>
    <scope>NUCLEOTIDE SEQUENCE [LARGE SCALE GENOMIC DNA]</scope>
    <source>
        <strain evidence="7 8">DSM 45480</strain>
    </source>
</reference>
<dbReference type="InterPro" id="IPR039538">
    <property type="entry name" value="BetI_C"/>
</dbReference>
<gene>
    <name evidence="7" type="ORF">C8D88_102819</name>
</gene>
<dbReference type="Pfam" id="PF00440">
    <property type="entry name" value="TetR_N"/>
    <property type="match status" value="1"/>
</dbReference>